<gene>
    <name evidence="1" type="ORF">E2C01_102299</name>
</gene>
<reference evidence="1 2" key="1">
    <citation type="submission" date="2019-05" db="EMBL/GenBank/DDBJ databases">
        <title>Another draft genome of Portunus trituberculatus and its Hox gene families provides insights of decapod evolution.</title>
        <authorList>
            <person name="Jeong J.-H."/>
            <person name="Song I."/>
            <person name="Kim S."/>
            <person name="Choi T."/>
            <person name="Kim D."/>
            <person name="Ryu S."/>
            <person name="Kim W."/>
        </authorList>
    </citation>
    <scope>NUCLEOTIDE SEQUENCE [LARGE SCALE GENOMIC DNA]</scope>
    <source>
        <tissue evidence="1">Muscle</tissue>
    </source>
</reference>
<dbReference type="EMBL" id="VSRR010151456">
    <property type="protein sequence ID" value="MPD06485.1"/>
    <property type="molecule type" value="Genomic_DNA"/>
</dbReference>
<dbReference type="AlphaFoldDB" id="A0A5B7KNV6"/>
<dbReference type="Proteomes" id="UP000324222">
    <property type="component" value="Unassembled WGS sequence"/>
</dbReference>
<organism evidence="1 2">
    <name type="scientific">Portunus trituberculatus</name>
    <name type="common">Swimming crab</name>
    <name type="synonym">Neptunus trituberculatus</name>
    <dbReference type="NCBI Taxonomy" id="210409"/>
    <lineage>
        <taxon>Eukaryota</taxon>
        <taxon>Metazoa</taxon>
        <taxon>Ecdysozoa</taxon>
        <taxon>Arthropoda</taxon>
        <taxon>Crustacea</taxon>
        <taxon>Multicrustacea</taxon>
        <taxon>Malacostraca</taxon>
        <taxon>Eumalacostraca</taxon>
        <taxon>Eucarida</taxon>
        <taxon>Decapoda</taxon>
        <taxon>Pleocyemata</taxon>
        <taxon>Brachyura</taxon>
        <taxon>Eubrachyura</taxon>
        <taxon>Portunoidea</taxon>
        <taxon>Portunidae</taxon>
        <taxon>Portuninae</taxon>
        <taxon>Portunus</taxon>
    </lineage>
</organism>
<protein>
    <submittedName>
        <fullName evidence="1">Uncharacterized protein</fullName>
    </submittedName>
</protein>
<accession>A0A5B7KNV6</accession>
<evidence type="ECO:0000313" key="1">
    <source>
        <dbReference type="EMBL" id="MPD06485.1"/>
    </source>
</evidence>
<proteinExistence type="predicted"/>
<keyword evidence="2" id="KW-1185">Reference proteome</keyword>
<sequence length="172" mass="19686">MNKKALRGTEGVNNNNFLVFLEKRGSCKPEPHHHLLASLPRSPHGLDSILMSRHRQIRASHTRLIHLTHHLNYTQTHLPYLTQLTHFNSAPITLTSSYLTHLTSHTRLIHLTHHLNYTQTHLPYLTQLTHLNSAPIALNLVLPHPLYLFVSSHLSTRLTCITGRHKNHGPTH</sequence>
<comment type="caution">
    <text evidence="1">The sequence shown here is derived from an EMBL/GenBank/DDBJ whole genome shotgun (WGS) entry which is preliminary data.</text>
</comment>
<name>A0A5B7KNV6_PORTR</name>
<evidence type="ECO:0000313" key="2">
    <source>
        <dbReference type="Proteomes" id="UP000324222"/>
    </source>
</evidence>